<reference evidence="5 6" key="1">
    <citation type="journal article" date="2018" name="Environ. Microbiol.">
        <title>Novel energy conservation strategies and behaviour of Pelotomaculum schinkii driving syntrophic propionate catabolism.</title>
        <authorList>
            <person name="Hidalgo-Ahumada C.A.P."/>
            <person name="Nobu M.K."/>
            <person name="Narihiro T."/>
            <person name="Tamaki H."/>
            <person name="Liu W.T."/>
            <person name="Kamagata Y."/>
            <person name="Stams A.J.M."/>
            <person name="Imachi H."/>
            <person name="Sousa D.Z."/>
        </authorList>
    </citation>
    <scope>NUCLEOTIDE SEQUENCE [LARGE SCALE GENOMIC DNA]</scope>
    <source>
        <strain evidence="5 6">HH</strain>
    </source>
</reference>
<dbReference type="RefSeq" id="WP_190258626.1">
    <property type="nucleotide sequence ID" value="NZ_QFGA01000002.1"/>
</dbReference>
<protein>
    <submittedName>
        <fullName evidence="5">23S rRNA (Uridine(2479)-2'-O)-methyltransferase</fullName>
        <ecNumber evidence="5">2.1.1.208</ecNumber>
    </submittedName>
</protein>
<comment type="caution">
    <text evidence="5">The sequence shown here is derived from an EMBL/GenBank/DDBJ whole genome shotgun (WGS) entry which is preliminary data.</text>
</comment>
<evidence type="ECO:0000256" key="2">
    <source>
        <dbReference type="ARBA" id="ARBA00022603"/>
    </source>
</evidence>
<dbReference type="InterPro" id="IPR029064">
    <property type="entry name" value="Ribosomal_eL30-like_sf"/>
</dbReference>
<dbReference type="Gene3D" id="3.40.1280.10">
    <property type="match status" value="1"/>
</dbReference>
<dbReference type="GO" id="GO:0006396">
    <property type="term" value="P:RNA processing"/>
    <property type="evidence" value="ECO:0007669"/>
    <property type="project" value="InterPro"/>
</dbReference>
<evidence type="ECO:0000256" key="1">
    <source>
        <dbReference type="ARBA" id="ARBA00007228"/>
    </source>
</evidence>
<dbReference type="PANTHER" id="PTHR43191:SF2">
    <property type="entry name" value="RRNA METHYLTRANSFERASE 3, MITOCHONDRIAL"/>
    <property type="match status" value="1"/>
</dbReference>
<dbReference type="EMBL" id="QFGA01000002">
    <property type="protein sequence ID" value="TEB05948.1"/>
    <property type="molecule type" value="Genomic_DNA"/>
</dbReference>
<dbReference type="PANTHER" id="PTHR43191">
    <property type="entry name" value="RRNA METHYLTRANSFERASE 3"/>
    <property type="match status" value="1"/>
</dbReference>
<dbReference type="GO" id="GO:0005737">
    <property type="term" value="C:cytoplasm"/>
    <property type="evidence" value="ECO:0007669"/>
    <property type="project" value="UniProtKB-ARBA"/>
</dbReference>
<dbReference type="EC" id="2.1.1.208" evidence="5"/>
<keyword evidence="3 5" id="KW-0808">Transferase</keyword>
<proteinExistence type="inferred from homology"/>
<dbReference type="AlphaFoldDB" id="A0A4Y7RAE8"/>
<dbReference type="Pfam" id="PF00588">
    <property type="entry name" value="SpoU_methylase"/>
    <property type="match status" value="1"/>
</dbReference>
<accession>A0A4Y7RAE8</accession>
<dbReference type="InterPro" id="IPR053888">
    <property type="entry name" value="MRM3-like_sub_bind"/>
</dbReference>
<organism evidence="5 6">
    <name type="scientific">Pelotomaculum schinkii</name>
    <dbReference type="NCBI Taxonomy" id="78350"/>
    <lineage>
        <taxon>Bacteria</taxon>
        <taxon>Bacillati</taxon>
        <taxon>Bacillota</taxon>
        <taxon>Clostridia</taxon>
        <taxon>Eubacteriales</taxon>
        <taxon>Desulfotomaculaceae</taxon>
        <taxon>Pelotomaculum</taxon>
    </lineage>
</organism>
<dbReference type="GO" id="GO:0032259">
    <property type="term" value="P:methylation"/>
    <property type="evidence" value="ECO:0007669"/>
    <property type="project" value="UniProtKB-KW"/>
</dbReference>
<name>A0A4Y7RAE8_9FIRM</name>
<dbReference type="CDD" id="cd18095">
    <property type="entry name" value="SpoU-like_rRNA-MTase"/>
    <property type="match status" value="1"/>
</dbReference>
<dbReference type="InterPro" id="IPR051259">
    <property type="entry name" value="rRNA_Methyltransferase"/>
</dbReference>
<dbReference type="InterPro" id="IPR001537">
    <property type="entry name" value="SpoU_MeTrfase"/>
</dbReference>
<evidence type="ECO:0000259" key="4">
    <source>
        <dbReference type="SMART" id="SM00967"/>
    </source>
</evidence>
<dbReference type="SUPFAM" id="SSF75217">
    <property type="entry name" value="alpha/beta knot"/>
    <property type="match status" value="1"/>
</dbReference>
<gene>
    <name evidence="5" type="primary">aviRb</name>
    <name evidence="5" type="ORF">Psch_02990</name>
</gene>
<dbReference type="GO" id="GO:0003723">
    <property type="term" value="F:RNA binding"/>
    <property type="evidence" value="ECO:0007669"/>
    <property type="project" value="InterPro"/>
</dbReference>
<evidence type="ECO:0000256" key="3">
    <source>
        <dbReference type="ARBA" id="ARBA00022679"/>
    </source>
</evidence>
<dbReference type="InterPro" id="IPR029026">
    <property type="entry name" value="tRNA_m1G_MTases_N"/>
</dbReference>
<dbReference type="InterPro" id="IPR029028">
    <property type="entry name" value="Alpha/beta_knot_MTases"/>
</dbReference>
<dbReference type="InterPro" id="IPR013123">
    <property type="entry name" value="SpoU_subst-bd"/>
</dbReference>
<keyword evidence="2 5" id="KW-0489">Methyltransferase</keyword>
<dbReference type="GO" id="GO:0008173">
    <property type="term" value="F:RNA methyltransferase activity"/>
    <property type="evidence" value="ECO:0007669"/>
    <property type="project" value="InterPro"/>
</dbReference>
<dbReference type="Proteomes" id="UP000298324">
    <property type="component" value="Unassembled WGS sequence"/>
</dbReference>
<dbReference type="SMART" id="SM00967">
    <property type="entry name" value="SpoU_sub_bind"/>
    <property type="match status" value="1"/>
</dbReference>
<dbReference type="Gene3D" id="3.30.1330.30">
    <property type="match status" value="1"/>
</dbReference>
<feature type="domain" description="RNA 2-O ribose methyltransferase substrate binding" evidence="4">
    <location>
        <begin position="29"/>
        <end position="105"/>
    </location>
</feature>
<dbReference type="SUPFAM" id="SSF55315">
    <property type="entry name" value="L30e-like"/>
    <property type="match status" value="1"/>
</dbReference>
<sequence length="265" mass="28540">MSPGKNNPHVKYLRRLGGRRFRDQEGKFLVEGIRFVEEALHSTWPVEMLVYSQKITEDGRGERLLSNASNRRIALLEVEEPLLKELAFTETPQGILAVVRQRSNSLEELADTGQPALLALVDGVRDPGNLGAIIRSADAAGADGVILLKGTADIYNPKTLRATMGSIFHLPVIQGCAAEAVMDYLEDRGIKTVAGEPRAARAVYECDLSVPCALAVGGEAAGAGETVLGRVSELARIPMPGRAESLNVAISAAILLYEAVRQRQT</sequence>
<dbReference type="Pfam" id="PF22435">
    <property type="entry name" value="MRM3-like_sub_bind"/>
    <property type="match status" value="1"/>
</dbReference>
<evidence type="ECO:0000313" key="5">
    <source>
        <dbReference type="EMBL" id="TEB05948.1"/>
    </source>
</evidence>
<evidence type="ECO:0000313" key="6">
    <source>
        <dbReference type="Proteomes" id="UP000298324"/>
    </source>
</evidence>
<comment type="similarity">
    <text evidence="1">Belongs to the class IV-like SAM-binding methyltransferase superfamily. RNA methyltransferase TrmH family.</text>
</comment>
<keyword evidence="6" id="KW-1185">Reference proteome</keyword>